<dbReference type="EMBL" id="JOKJ01000010">
    <property type="protein sequence ID" value="KEQ08215.1"/>
    <property type="molecule type" value="Genomic_DNA"/>
</dbReference>
<name>A0A922P1C7_9HYPH</name>
<dbReference type="Proteomes" id="UP000052167">
    <property type="component" value="Unassembled WGS sequence"/>
</dbReference>
<keyword evidence="2" id="KW-1185">Reference proteome</keyword>
<comment type="caution">
    <text evidence="1">The sequence shown here is derived from an EMBL/GenBank/DDBJ whole genome shotgun (WGS) entry which is preliminary data.</text>
</comment>
<evidence type="ECO:0000313" key="2">
    <source>
        <dbReference type="Proteomes" id="UP000052167"/>
    </source>
</evidence>
<dbReference type="AlphaFoldDB" id="A0A922P1C7"/>
<sequence>MKILVPVKRVIGLLGDTGAIGLGLLAPLEDDLLVISGSMVRTIPRHRAFGPAMCRKRCSLR</sequence>
<protein>
    <submittedName>
        <fullName evidence="1">Uncharacterized protein</fullName>
    </submittedName>
</protein>
<gene>
    <name evidence="1" type="ORF">GV68_02620</name>
</gene>
<accession>A0A922P1C7</accession>
<proteinExistence type="predicted"/>
<organism evidence="1 2">
    <name type="scientific">Pseudorhizobium pelagicum</name>
    <dbReference type="NCBI Taxonomy" id="1509405"/>
    <lineage>
        <taxon>Bacteria</taxon>
        <taxon>Pseudomonadati</taxon>
        <taxon>Pseudomonadota</taxon>
        <taxon>Alphaproteobacteria</taxon>
        <taxon>Hyphomicrobiales</taxon>
        <taxon>Rhizobiaceae</taxon>
        <taxon>Rhizobium/Agrobacterium group</taxon>
        <taxon>Pseudorhizobium</taxon>
    </lineage>
</organism>
<evidence type="ECO:0000313" key="1">
    <source>
        <dbReference type="EMBL" id="KEQ08215.1"/>
    </source>
</evidence>
<reference evidence="1 2" key="1">
    <citation type="submission" date="2014-06" db="EMBL/GenBank/DDBJ databases">
        <title>Rhizobium pelagicum/R2-400B4.</title>
        <authorList>
            <person name="Kimes N.E."/>
            <person name="Lopez-Perez M."/>
        </authorList>
    </citation>
    <scope>NUCLEOTIDE SEQUENCE [LARGE SCALE GENOMIC DNA]</scope>
    <source>
        <strain evidence="1 2">R2-400B4</strain>
    </source>
</reference>